<dbReference type="AlphaFoldDB" id="U5BPG1"/>
<evidence type="ECO:0000256" key="1">
    <source>
        <dbReference type="SAM" id="SignalP"/>
    </source>
</evidence>
<dbReference type="InterPro" id="IPR041662">
    <property type="entry name" value="SusD-like_2"/>
</dbReference>
<evidence type="ECO:0000313" key="2">
    <source>
        <dbReference type="EMBL" id="ERM82450.1"/>
    </source>
</evidence>
<dbReference type="Proteomes" id="UP000016843">
    <property type="component" value="Unassembled WGS sequence"/>
</dbReference>
<sequence length="502" mass="55383">MKTMKNYIAAISICLVMGSCSWDDFGDLNVNPNESTSPKTSALLTNSMLTTGGNVLATQGALYVQHISNKQYTSADNYQTINFASDFWYNGPLADLQKIIEINSNELTKVVASADGSNENQIAIAKIMQSYYFLFLTDRWGDLPYSEALKGNEGILTPKFDPQSEIYDGCIQALKDASAMIVTGPGTIPVKGDILLNGNMELWKKVSNTIRLVAAQRLSKVNPTKAAAEFALAFNVGVIALDNSENVMFKYLNIQTYENPYYSSFVSQGRLDWTVADPVMNFMQLNSYASPHNGSRGKMDKLADPRLPVYANPLENTTNQFVGMPYGLSEADAGSIPNSRVSFLGNAFRQQNSPAYIYTSAQIAFALAEGVVRGWIPGNAKSYYDQGIQASLNQHGVGSSFDAYMTNTEVAFSSGRELEQILTQKWIALFPNGYEEWAEWRRTGIPSLTPAANALTPSLQIPRRQAYGTTEANLNTENHQEALTRQGFSSDDLDGRIWWDVQ</sequence>
<dbReference type="Pfam" id="PF12771">
    <property type="entry name" value="SusD-like_2"/>
    <property type="match status" value="1"/>
</dbReference>
<dbReference type="Gene3D" id="1.25.40.390">
    <property type="match status" value="1"/>
</dbReference>
<evidence type="ECO:0008006" key="4">
    <source>
        <dbReference type="Google" id="ProtNLM"/>
    </source>
</evidence>
<feature type="chain" id="PRO_5004657924" description="SusD/RagB family nutrient-binding outer membrane lipoprotein" evidence="1">
    <location>
        <begin position="23"/>
        <end position="502"/>
    </location>
</feature>
<dbReference type="EMBL" id="AWXR01000026">
    <property type="protein sequence ID" value="ERM82450.1"/>
    <property type="molecule type" value="Genomic_DNA"/>
</dbReference>
<name>U5BPG1_9BACT</name>
<comment type="caution">
    <text evidence="2">The sequence shown here is derived from an EMBL/GenBank/DDBJ whole genome shotgun (WGS) entry which is preliminary data.</text>
</comment>
<evidence type="ECO:0000313" key="3">
    <source>
        <dbReference type="Proteomes" id="UP000016843"/>
    </source>
</evidence>
<feature type="signal peptide" evidence="1">
    <location>
        <begin position="1"/>
        <end position="22"/>
    </location>
</feature>
<proteinExistence type="predicted"/>
<dbReference type="SUPFAM" id="SSF48452">
    <property type="entry name" value="TPR-like"/>
    <property type="match status" value="1"/>
</dbReference>
<keyword evidence="3" id="KW-1185">Reference proteome</keyword>
<protein>
    <recommendedName>
        <fullName evidence="4">SusD/RagB family nutrient-binding outer membrane lipoprotein</fullName>
    </recommendedName>
</protein>
<accession>U5BPG1</accession>
<reference evidence="2 3" key="1">
    <citation type="journal article" date="2013" name="Genome Announc.">
        <title>Draft Genome Sequence of the Psychrophilic and Alkaliphilic Rhodonellum psychrophilum Strain GCM71T.</title>
        <authorList>
            <person name="Hauptmann A.L."/>
            <person name="Glaring M.A."/>
            <person name="Hallin P.F."/>
            <person name="Prieme A."/>
            <person name="Stougaard P."/>
        </authorList>
    </citation>
    <scope>NUCLEOTIDE SEQUENCE [LARGE SCALE GENOMIC DNA]</scope>
    <source>
        <strain evidence="2 3">GCM71</strain>
    </source>
</reference>
<keyword evidence="1" id="KW-0732">Signal</keyword>
<gene>
    <name evidence="2" type="ORF">P872_17645</name>
</gene>
<dbReference type="InterPro" id="IPR011990">
    <property type="entry name" value="TPR-like_helical_dom_sf"/>
</dbReference>
<dbReference type="PROSITE" id="PS51257">
    <property type="entry name" value="PROKAR_LIPOPROTEIN"/>
    <property type="match status" value="1"/>
</dbReference>
<organism evidence="2 3">
    <name type="scientific">Rhodonellum psychrophilum GCM71 = DSM 17998</name>
    <dbReference type="NCBI Taxonomy" id="1123057"/>
    <lineage>
        <taxon>Bacteria</taxon>
        <taxon>Pseudomonadati</taxon>
        <taxon>Bacteroidota</taxon>
        <taxon>Cytophagia</taxon>
        <taxon>Cytophagales</taxon>
        <taxon>Cytophagaceae</taxon>
        <taxon>Rhodonellum</taxon>
    </lineage>
</organism>
<dbReference type="eggNOG" id="COG0521">
    <property type="taxonomic scope" value="Bacteria"/>
</dbReference>
<dbReference type="PATRIC" id="fig|1123057.7.peg.2596"/>